<dbReference type="AlphaFoldDB" id="A0A6C0D2S2"/>
<name>A0A6C0D2S2_9ZZZZ</name>
<dbReference type="EMBL" id="MN739534">
    <property type="protein sequence ID" value="QHT11356.1"/>
    <property type="molecule type" value="Genomic_DNA"/>
</dbReference>
<reference evidence="1" key="1">
    <citation type="journal article" date="2020" name="Nature">
        <title>Giant virus diversity and host interactions through global metagenomics.</title>
        <authorList>
            <person name="Schulz F."/>
            <person name="Roux S."/>
            <person name="Paez-Espino D."/>
            <person name="Jungbluth S."/>
            <person name="Walsh D.A."/>
            <person name="Denef V.J."/>
            <person name="McMahon K.D."/>
            <person name="Konstantinidis K.T."/>
            <person name="Eloe-Fadrosh E.A."/>
            <person name="Kyrpides N.C."/>
            <person name="Woyke T."/>
        </authorList>
    </citation>
    <scope>NUCLEOTIDE SEQUENCE</scope>
    <source>
        <strain evidence="1">GVMAG-M-3300023174-116</strain>
    </source>
</reference>
<accession>A0A6C0D2S2</accession>
<proteinExistence type="predicted"/>
<protein>
    <submittedName>
        <fullName evidence="1">Uncharacterized protein</fullName>
    </submittedName>
</protein>
<organism evidence="1">
    <name type="scientific">viral metagenome</name>
    <dbReference type="NCBI Taxonomy" id="1070528"/>
    <lineage>
        <taxon>unclassified sequences</taxon>
        <taxon>metagenomes</taxon>
        <taxon>organismal metagenomes</taxon>
    </lineage>
</organism>
<sequence>MADLIFNRSDDRYIFTGSRLRAGTVNNRLRLSTANNESIIDLCSNGMVDISASSVLINGLRVVTSSSGATTTLTGLQLSQNLDVSGIIRSDGGIQIGSGLRGGTITNSSTNYEIVIDPFGIDGSNNTTQDASGQVVIMGDLVVRGNVSNLTGLQLANNLDVSGLIRSDGGIQIGSGVFGGTITKSSNAYEIIIDPFGVDGSNSTTQDASGQVVIMGDLVVRGNTTTVYSTQVDISDVLLTLASGSTSSLKSNNAGIQLGDGYASLLYDTTANRWKTNIGVNISGGLTVDNNKLIANAGIDFSANVLPSNNFSQHPVTWNTFALKTTGLLTGIGDVSNSWVDASGYFIQKVVLSRNSFIKIEFKVNYISSPEADQTLSFRTLKSINSTTGLDGSYNTTVFTDLSLGSNMGVTFNNVYYGSFIDDLANAILTNETVSYKLQFRRDCPSNDTISTPFGIVASSGNYISLQELYEPNP</sequence>
<evidence type="ECO:0000313" key="1">
    <source>
        <dbReference type="EMBL" id="QHT11356.1"/>
    </source>
</evidence>